<organism evidence="2 5">
    <name type="scientific">Myxococcus fulvus</name>
    <dbReference type="NCBI Taxonomy" id="33"/>
    <lineage>
        <taxon>Bacteria</taxon>
        <taxon>Pseudomonadati</taxon>
        <taxon>Myxococcota</taxon>
        <taxon>Myxococcia</taxon>
        <taxon>Myxococcales</taxon>
        <taxon>Cystobacterineae</taxon>
        <taxon>Myxococcaceae</taxon>
        <taxon>Myxococcus</taxon>
    </lineage>
</organism>
<dbReference type="Proteomes" id="UP000321514">
    <property type="component" value="Unassembled WGS sequence"/>
</dbReference>
<reference evidence="3 4" key="1">
    <citation type="submission" date="2016-10" db="EMBL/GenBank/DDBJ databases">
        <authorList>
            <person name="Varghese N."/>
            <person name="Submissions S."/>
        </authorList>
    </citation>
    <scope>NUCLEOTIDE SEQUENCE [LARGE SCALE GENOMIC DNA]</scope>
    <source>
        <strain evidence="3 4">DSM 16525</strain>
    </source>
</reference>
<protein>
    <submittedName>
        <fullName evidence="2">Uncharacterized protein</fullName>
    </submittedName>
</protein>
<evidence type="ECO:0000313" key="4">
    <source>
        <dbReference type="Proteomes" id="UP000183760"/>
    </source>
</evidence>
<dbReference type="AlphaFoldDB" id="A0A511T9K1"/>
<keyword evidence="4" id="KW-1185">Reference proteome</keyword>
<sequence>MRTTPEKKMSLLTENEAQLVLASAPRNLMELSRRELRGRIQRARRLMDKYDGMATRQRREALGRRTPTRSKRAEGNANTRRKATYFRQALMRFEKRLAMLDRQEAMMAKRARVTRRATGARRTTRAAGGNTRRTRTTGGVRRTRTGTATRTTGTTTRAVGGRKPVRRMSAAGRTATGSVREVKAQRRKGGARKQQGFGSMHRASHVRGRNRRTQARKDSRR</sequence>
<feature type="compositionally biased region" description="Basic residues" evidence="1">
    <location>
        <begin position="109"/>
        <end position="124"/>
    </location>
</feature>
<gene>
    <name evidence="2" type="ORF">MFU01_58970</name>
    <name evidence="3" type="ORF">SAMN05443572_11291</name>
</gene>
<feature type="compositionally biased region" description="Basic residues" evidence="1">
    <location>
        <begin position="202"/>
        <end position="214"/>
    </location>
</feature>
<dbReference type="EMBL" id="BJXR01000040">
    <property type="protein sequence ID" value="GEN10860.1"/>
    <property type="molecule type" value="Genomic_DNA"/>
</dbReference>
<evidence type="ECO:0000313" key="3">
    <source>
        <dbReference type="EMBL" id="SEU37411.1"/>
    </source>
</evidence>
<comment type="caution">
    <text evidence="2">The sequence shown here is derived from an EMBL/GenBank/DDBJ whole genome shotgun (WGS) entry which is preliminary data.</text>
</comment>
<feature type="region of interest" description="Disordered" evidence="1">
    <location>
        <begin position="57"/>
        <end position="79"/>
    </location>
</feature>
<feature type="region of interest" description="Disordered" evidence="1">
    <location>
        <begin position="109"/>
        <end position="221"/>
    </location>
</feature>
<dbReference type="RefSeq" id="WP_074958149.1">
    <property type="nucleotide sequence ID" value="NZ_BJXR01000040.1"/>
</dbReference>
<dbReference type="OrthoDB" id="5519846at2"/>
<dbReference type="Proteomes" id="UP000183760">
    <property type="component" value="Unassembled WGS sequence"/>
</dbReference>
<proteinExistence type="predicted"/>
<evidence type="ECO:0000256" key="1">
    <source>
        <dbReference type="SAM" id="MobiDB-lite"/>
    </source>
</evidence>
<name>A0A511T9K1_MYXFU</name>
<evidence type="ECO:0000313" key="2">
    <source>
        <dbReference type="EMBL" id="GEN10860.1"/>
    </source>
</evidence>
<feature type="compositionally biased region" description="Low complexity" evidence="1">
    <location>
        <begin position="125"/>
        <end position="162"/>
    </location>
</feature>
<accession>A0A511T9K1</accession>
<reference evidence="2 5" key="2">
    <citation type="submission" date="2019-07" db="EMBL/GenBank/DDBJ databases">
        <title>Whole genome shotgun sequence of Myxococcus fulvus NBRC 100333.</title>
        <authorList>
            <person name="Hosoyama A."/>
            <person name="Uohara A."/>
            <person name="Ohji S."/>
            <person name="Ichikawa N."/>
        </authorList>
    </citation>
    <scope>NUCLEOTIDE SEQUENCE [LARGE SCALE GENOMIC DNA]</scope>
    <source>
        <strain evidence="2 5">NBRC 100333</strain>
    </source>
</reference>
<evidence type="ECO:0000313" key="5">
    <source>
        <dbReference type="Proteomes" id="UP000321514"/>
    </source>
</evidence>
<dbReference type="EMBL" id="FOIB01000012">
    <property type="protein sequence ID" value="SEU37411.1"/>
    <property type="molecule type" value="Genomic_DNA"/>
</dbReference>